<organism evidence="1 2">
    <name type="scientific">Araneus ventricosus</name>
    <name type="common">Orbweaver spider</name>
    <name type="synonym">Epeira ventricosa</name>
    <dbReference type="NCBI Taxonomy" id="182803"/>
    <lineage>
        <taxon>Eukaryota</taxon>
        <taxon>Metazoa</taxon>
        <taxon>Ecdysozoa</taxon>
        <taxon>Arthropoda</taxon>
        <taxon>Chelicerata</taxon>
        <taxon>Arachnida</taxon>
        <taxon>Araneae</taxon>
        <taxon>Araneomorphae</taxon>
        <taxon>Entelegynae</taxon>
        <taxon>Araneoidea</taxon>
        <taxon>Araneidae</taxon>
        <taxon>Araneus</taxon>
    </lineage>
</organism>
<name>A0A4Y2IK42_ARAVE</name>
<proteinExistence type="predicted"/>
<keyword evidence="2" id="KW-1185">Reference proteome</keyword>
<sequence>MYSLGVRLNPGLGPGSGKSCLLTPIGNAVPNHLKLRKCASQKLSCNNMTPVKSNPGCLYAKPYHTSFSPVNEGQKSKNRNNNME</sequence>
<reference evidence="1 2" key="1">
    <citation type="journal article" date="2019" name="Sci. Rep.">
        <title>Orb-weaving spider Araneus ventricosus genome elucidates the spidroin gene catalogue.</title>
        <authorList>
            <person name="Kono N."/>
            <person name="Nakamura H."/>
            <person name="Ohtoshi R."/>
            <person name="Moran D.A.P."/>
            <person name="Shinohara A."/>
            <person name="Yoshida Y."/>
            <person name="Fujiwara M."/>
            <person name="Mori M."/>
            <person name="Tomita M."/>
            <person name="Arakawa K."/>
        </authorList>
    </citation>
    <scope>NUCLEOTIDE SEQUENCE [LARGE SCALE GENOMIC DNA]</scope>
</reference>
<dbReference type="Proteomes" id="UP000499080">
    <property type="component" value="Unassembled WGS sequence"/>
</dbReference>
<protein>
    <submittedName>
        <fullName evidence="1">Uncharacterized protein</fullName>
    </submittedName>
</protein>
<accession>A0A4Y2IK42</accession>
<comment type="caution">
    <text evidence="1">The sequence shown here is derived from an EMBL/GenBank/DDBJ whole genome shotgun (WGS) entry which is preliminary data.</text>
</comment>
<dbReference type="AlphaFoldDB" id="A0A4Y2IK42"/>
<dbReference type="EMBL" id="BGPR01002737">
    <property type="protein sequence ID" value="GBM78173.1"/>
    <property type="molecule type" value="Genomic_DNA"/>
</dbReference>
<gene>
    <name evidence="1" type="ORF">AVEN_161846_1</name>
</gene>
<evidence type="ECO:0000313" key="1">
    <source>
        <dbReference type="EMBL" id="GBM78173.1"/>
    </source>
</evidence>
<evidence type="ECO:0000313" key="2">
    <source>
        <dbReference type="Proteomes" id="UP000499080"/>
    </source>
</evidence>